<accession>A0A2P6QIH0</accession>
<dbReference type="Gramene" id="PRQ33971">
    <property type="protein sequence ID" value="PRQ33971"/>
    <property type="gene ID" value="RchiOBHm_Chr5g0063641"/>
</dbReference>
<sequence>MLVIAILTSIHQFGTTAYQERKNCRSCFTKDLCNGQGWTNFTCGKLNFKFSTWM</sequence>
<dbReference type="AlphaFoldDB" id="A0A2P6QIH0"/>
<proteinExistence type="predicted"/>
<evidence type="ECO:0000313" key="1">
    <source>
        <dbReference type="EMBL" id="PRQ33971.1"/>
    </source>
</evidence>
<gene>
    <name evidence="1" type="ORF">RchiOBHm_Chr5g0063641</name>
</gene>
<name>A0A2P6QIH0_ROSCH</name>
<dbReference type="Proteomes" id="UP000238479">
    <property type="component" value="Chromosome 5"/>
</dbReference>
<dbReference type="EMBL" id="PDCK01000043">
    <property type="protein sequence ID" value="PRQ33971.1"/>
    <property type="molecule type" value="Genomic_DNA"/>
</dbReference>
<reference evidence="1 2" key="1">
    <citation type="journal article" date="2018" name="Nat. Genet.">
        <title>The Rosa genome provides new insights in the design of modern roses.</title>
        <authorList>
            <person name="Bendahmane M."/>
        </authorList>
    </citation>
    <scope>NUCLEOTIDE SEQUENCE [LARGE SCALE GENOMIC DNA]</scope>
    <source>
        <strain evidence="2">cv. Old Blush</strain>
    </source>
</reference>
<evidence type="ECO:0000313" key="2">
    <source>
        <dbReference type="Proteomes" id="UP000238479"/>
    </source>
</evidence>
<protein>
    <submittedName>
        <fullName evidence="1">Uncharacterized protein</fullName>
    </submittedName>
</protein>
<comment type="caution">
    <text evidence="1">The sequence shown here is derived from an EMBL/GenBank/DDBJ whole genome shotgun (WGS) entry which is preliminary data.</text>
</comment>
<keyword evidence="2" id="KW-1185">Reference proteome</keyword>
<organism evidence="1 2">
    <name type="scientific">Rosa chinensis</name>
    <name type="common">China rose</name>
    <dbReference type="NCBI Taxonomy" id="74649"/>
    <lineage>
        <taxon>Eukaryota</taxon>
        <taxon>Viridiplantae</taxon>
        <taxon>Streptophyta</taxon>
        <taxon>Embryophyta</taxon>
        <taxon>Tracheophyta</taxon>
        <taxon>Spermatophyta</taxon>
        <taxon>Magnoliopsida</taxon>
        <taxon>eudicotyledons</taxon>
        <taxon>Gunneridae</taxon>
        <taxon>Pentapetalae</taxon>
        <taxon>rosids</taxon>
        <taxon>fabids</taxon>
        <taxon>Rosales</taxon>
        <taxon>Rosaceae</taxon>
        <taxon>Rosoideae</taxon>
        <taxon>Rosoideae incertae sedis</taxon>
        <taxon>Rosa</taxon>
    </lineage>
</organism>